<evidence type="ECO:0008006" key="6">
    <source>
        <dbReference type="Google" id="ProtNLM"/>
    </source>
</evidence>
<dbReference type="Proteomes" id="UP000029998">
    <property type="component" value="Unassembled WGS sequence"/>
</dbReference>
<keyword evidence="2" id="KW-0812">Transmembrane</keyword>
<proteinExistence type="predicted"/>
<feature type="signal peptide" evidence="3">
    <location>
        <begin position="1"/>
        <end position="17"/>
    </location>
</feature>
<evidence type="ECO:0000313" key="5">
    <source>
        <dbReference type="Proteomes" id="UP000029998"/>
    </source>
</evidence>
<organism evidence="4 5">
    <name type="scientific">Lysobacter daejeonensis GH1-9</name>
    <dbReference type="NCBI Taxonomy" id="1385517"/>
    <lineage>
        <taxon>Bacteria</taxon>
        <taxon>Pseudomonadati</taxon>
        <taxon>Pseudomonadota</taxon>
        <taxon>Gammaproteobacteria</taxon>
        <taxon>Lysobacterales</taxon>
        <taxon>Lysobacteraceae</taxon>
        <taxon>Aerolutibacter</taxon>
    </lineage>
</organism>
<protein>
    <recommendedName>
        <fullName evidence="6">Protein BatD</fullName>
    </recommendedName>
</protein>
<comment type="caution">
    <text evidence="4">The sequence shown here is derived from an EMBL/GenBank/DDBJ whole genome shotgun (WGS) entry which is preliminary data.</text>
</comment>
<name>A0A0A0EXQ5_9GAMM</name>
<evidence type="ECO:0000256" key="1">
    <source>
        <dbReference type="SAM" id="MobiDB-lite"/>
    </source>
</evidence>
<keyword evidence="5" id="KW-1185">Reference proteome</keyword>
<accession>A0A0A0EXQ5</accession>
<sequence length="559" mass="59154">MWCALLLQFAVVAAASAQTRAWLDRDRIGAGETVTLNVETTQPGNPMPDFSPLQRDFVVSGNTSRREFHMRNGQATVRALYGVALRPRRDGVLTVPALAVGAARTSPLTLVVASGATSAPAPARTGDNVFIESEPDDETPYVQQAVGWVVRLYSAVPLVSGALDQPAPDGATLQRVGEDAQYTRDVGGRRYMVVERRFLLLPERSGTLTLPGASFEGRGTGGFFDDLFGDRGGVLKAQARPRFLQVQAPPANAPQPWLPLHALELRYRTVPTTLRVGEATDLVVEITADGATAAQMPEVRFPSIDGVQVFAEPVKSDEGFAGGRPRVKQLRRFSLVPARAGAVHVPALKLAWWDVRTGSTRVASLPALSLKVAVASGVKVSPSASAPASTAPDGAGSPGAAGDRGGMAARLGNPWVVATVVFAALWLVTLVWWLSHRGGRAPAGGRVGTPSLQASAAGILSVDPGVLRRALDTGSLGDVAEALLALAPQPCMGMDPLRAQLADLRQRDAVDLLQRARWSEGDGRAARAALREAFAKGPRWRPAPAASKPDPLPPLYPER</sequence>
<feature type="transmembrane region" description="Helical" evidence="2">
    <location>
        <begin position="415"/>
        <end position="434"/>
    </location>
</feature>
<feature type="region of interest" description="Disordered" evidence="1">
    <location>
        <begin position="537"/>
        <end position="559"/>
    </location>
</feature>
<evidence type="ECO:0000256" key="3">
    <source>
        <dbReference type="SAM" id="SignalP"/>
    </source>
</evidence>
<dbReference type="eggNOG" id="COG0457">
    <property type="taxonomic scope" value="Bacteria"/>
</dbReference>
<evidence type="ECO:0000256" key="2">
    <source>
        <dbReference type="SAM" id="Phobius"/>
    </source>
</evidence>
<dbReference type="AlphaFoldDB" id="A0A0A0EXQ5"/>
<dbReference type="PANTHER" id="PTHR40940:SF1">
    <property type="entry name" value="PROTEIN BATD"/>
    <property type="match status" value="1"/>
</dbReference>
<evidence type="ECO:0000313" key="4">
    <source>
        <dbReference type="EMBL" id="KGM55299.1"/>
    </source>
</evidence>
<feature type="compositionally biased region" description="Low complexity" evidence="1">
    <location>
        <begin position="382"/>
        <end position="395"/>
    </location>
</feature>
<dbReference type="STRING" id="1385517.N800_15190"/>
<feature type="compositionally biased region" description="Pro residues" evidence="1">
    <location>
        <begin position="550"/>
        <end position="559"/>
    </location>
</feature>
<gene>
    <name evidence="4" type="ORF">N800_15190</name>
</gene>
<keyword evidence="3" id="KW-0732">Signal</keyword>
<reference evidence="4 5" key="1">
    <citation type="submission" date="2013-08" db="EMBL/GenBank/DDBJ databases">
        <title>Genome sequencing of Lysobacter.</title>
        <authorList>
            <person name="Zhang S."/>
            <person name="Wang G."/>
        </authorList>
    </citation>
    <scope>NUCLEOTIDE SEQUENCE [LARGE SCALE GENOMIC DNA]</scope>
    <source>
        <strain evidence="4 5">GH1-9</strain>
    </source>
</reference>
<dbReference type="PANTHER" id="PTHR40940">
    <property type="entry name" value="PROTEIN BATD-RELATED"/>
    <property type="match status" value="1"/>
</dbReference>
<dbReference type="Pfam" id="PF13584">
    <property type="entry name" value="BatD"/>
    <property type="match status" value="1"/>
</dbReference>
<dbReference type="EMBL" id="AVPU01000006">
    <property type="protein sequence ID" value="KGM55299.1"/>
    <property type="molecule type" value="Genomic_DNA"/>
</dbReference>
<keyword evidence="2" id="KW-0472">Membrane</keyword>
<feature type="chain" id="PRO_5001961890" description="Protein BatD" evidence="3">
    <location>
        <begin position="18"/>
        <end position="559"/>
    </location>
</feature>
<dbReference type="InterPro" id="IPR025738">
    <property type="entry name" value="BatD"/>
</dbReference>
<keyword evidence="2" id="KW-1133">Transmembrane helix</keyword>
<feature type="region of interest" description="Disordered" evidence="1">
    <location>
        <begin position="382"/>
        <end position="404"/>
    </location>
</feature>